<evidence type="ECO:0000259" key="2">
    <source>
        <dbReference type="Pfam" id="PF07452"/>
    </source>
</evidence>
<feature type="domain" description="CHRD" evidence="2">
    <location>
        <begin position="34"/>
        <end position="154"/>
    </location>
</feature>
<proteinExistence type="evidence at transcript level"/>
<dbReference type="AlphaFoldDB" id="A0A2Z5T1P5"/>
<protein>
    <recommendedName>
        <fullName evidence="2">CHRD domain-containing protein</fullName>
    </recommendedName>
</protein>
<evidence type="ECO:0000256" key="1">
    <source>
        <dbReference type="SAM" id="SignalP"/>
    </source>
</evidence>
<reference evidence="3" key="1">
    <citation type="journal article" date="2017" name="Gene">
        <title>Isolation and characterization of a stress-responsive gene encoding a CHRD domain-containing protein from a halotolerant green alga.</title>
        <authorList>
            <person name="Ishinishi R."/>
            <person name="Matsuura H."/>
            <person name="Tanaka S."/>
            <person name="Nozawa S."/>
            <person name="Tanada K."/>
            <person name="Kawashita N."/>
            <person name="Fujiyama K."/>
            <person name="Miyasaka H."/>
            <person name="Hirata K."/>
        </authorList>
    </citation>
    <scope>NUCLEOTIDE SEQUENCE</scope>
    <source>
        <strain evidence="3">W80</strain>
    </source>
</reference>
<accession>A0A2Z5T1P5</accession>
<gene>
    <name evidence="3" type="primary">CHRD</name>
</gene>
<sequence length="163" mass="18162">MAISKNMGLMAMLLIAAVASASADHIDYYPYKYYAYLKGKFEVPPLKTATWGFGYVEWNMTDMKVSVDLHNAMDIWGMHIHNGTMGMNGPIVIPIAGFMQPGTSMMQYISGDFSTYIMLKTADYPWIPDFLGAGMGYFNIHSMANPGGEVRGQIYLKEMPQGM</sequence>
<dbReference type="EMBL" id="LC257982">
    <property type="protein sequence ID" value="BBA84051.1"/>
    <property type="molecule type" value="mRNA"/>
</dbReference>
<evidence type="ECO:0000313" key="3">
    <source>
        <dbReference type="EMBL" id="BBA84051.1"/>
    </source>
</evidence>
<feature type="chain" id="PRO_5016254798" description="CHRD domain-containing protein" evidence="1">
    <location>
        <begin position="24"/>
        <end position="163"/>
    </location>
</feature>
<keyword evidence="1" id="KW-0732">Signal</keyword>
<organism evidence="3">
    <name type="scientific">Chlamydomonas sp. (strain W80)</name>
    <dbReference type="NCBI Taxonomy" id="103365"/>
    <lineage>
        <taxon>Eukaryota</taxon>
        <taxon>Viridiplantae</taxon>
        <taxon>Chlorophyta</taxon>
        <taxon>core chlorophytes</taxon>
        <taxon>Chlorophyceae</taxon>
        <taxon>CS clade</taxon>
        <taxon>Chlamydomonadales</taxon>
        <taxon>Chlamydomonadaceae</taxon>
        <taxon>Chlamydomonas</taxon>
    </lineage>
</organism>
<dbReference type="InterPro" id="IPR010895">
    <property type="entry name" value="CHRD"/>
</dbReference>
<dbReference type="Pfam" id="PF07452">
    <property type="entry name" value="CHRD"/>
    <property type="match status" value="1"/>
</dbReference>
<feature type="signal peptide" evidence="1">
    <location>
        <begin position="1"/>
        <end position="23"/>
    </location>
</feature>
<name>A0A2Z5T1P5_CHLSW</name>